<dbReference type="AlphaFoldDB" id="A0A1W9ZY28"/>
<dbReference type="Pfam" id="PF02518">
    <property type="entry name" value="HATPase_c"/>
    <property type="match status" value="1"/>
</dbReference>
<dbReference type="Gene3D" id="3.30.565.10">
    <property type="entry name" value="Histidine kinase-like ATPase, C-terminal domain"/>
    <property type="match status" value="1"/>
</dbReference>
<comment type="caution">
    <text evidence="11">The sequence shown here is derived from an EMBL/GenBank/DDBJ whole genome shotgun (WGS) entry which is preliminary data.</text>
</comment>
<evidence type="ECO:0000256" key="1">
    <source>
        <dbReference type="ARBA" id="ARBA00004651"/>
    </source>
</evidence>
<keyword evidence="2" id="KW-1003">Cell membrane</keyword>
<reference evidence="11 12" key="1">
    <citation type="submission" date="2017-02" db="EMBL/GenBank/DDBJ databases">
        <title>The new phylogeny of genus Mycobacterium.</title>
        <authorList>
            <person name="Tortoli E."/>
            <person name="Trovato A."/>
            <person name="Cirillo D.M."/>
        </authorList>
    </citation>
    <scope>NUCLEOTIDE SEQUENCE [LARGE SCALE GENOMIC DNA]</scope>
    <source>
        <strain evidence="11 12">DSM 45057</strain>
    </source>
</reference>
<feature type="transmembrane region" description="Helical" evidence="9">
    <location>
        <begin position="79"/>
        <end position="99"/>
    </location>
</feature>
<dbReference type="CDD" id="cd16917">
    <property type="entry name" value="HATPase_UhpB-NarQ-NarX-like"/>
    <property type="match status" value="1"/>
</dbReference>
<name>A0A1W9ZY28_MYCAN</name>
<protein>
    <recommendedName>
        <fullName evidence="10">Histidine kinase/HSP90-like ATPase domain-containing protein</fullName>
    </recommendedName>
</protein>
<keyword evidence="3" id="KW-0808">Transferase</keyword>
<evidence type="ECO:0000256" key="4">
    <source>
        <dbReference type="ARBA" id="ARBA00022692"/>
    </source>
</evidence>
<evidence type="ECO:0000313" key="12">
    <source>
        <dbReference type="Proteomes" id="UP000192284"/>
    </source>
</evidence>
<evidence type="ECO:0000256" key="8">
    <source>
        <dbReference type="ARBA" id="ARBA00023136"/>
    </source>
</evidence>
<sequence length="395" mass="42279">MRSTDVEQVLRKQRLRSLQAGALMRVGVFCIMLLAMLLDTNSTRWPGQLTLLGAYAAVTVCALILAFTAKRPPIASEKLILLFALVDVGAVFGFKLLSPGGYIPLLVMALLPRMVAVELSLRLVAIVLACSIAVFAASVIQDPVIAPRLGPAAIALIVLMYGFVCSTALLVVFFRRRHVDEMAQLTTSREALLAETMTASELERRQISEAIHDGPLQDVLAARRDIADFMKVSPDAPLQDALASLHDASRLLREATFELHPAVLDQVGLAAGVEKLVSVTAARSGISITADVDYPATNAIDPIVFGVIRELLSNVTRHSRASSASVTLKVIDGVAHIDVADDGIGILGDVATRRLAQGHIGLASHRARVEAADGTLTLVDEPVGTHVRISLPLRY</sequence>
<dbReference type="GO" id="GO:0000160">
    <property type="term" value="P:phosphorelay signal transduction system"/>
    <property type="evidence" value="ECO:0007669"/>
    <property type="project" value="UniProtKB-KW"/>
</dbReference>
<dbReference type="PANTHER" id="PTHR24421">
    <property type="entry name" value="NITRATE/NITRITE SENSOR PROTEIN NARX-RELATED"/>
    <property type="match status" value="1"/>
</dbReference>
<keyword evidence="6 9" id="KW-1133">Transmembrane helix</keyword>
<keyword evidence="7" id="KW-0902">Two-component regulatory system</keyword>
<feature type="transmembrane region" description="Helical" evidence="9">
    <location>
        <begin position="50"/>
        <end position="67"/>
    </location>
</feature>
<evidence type="ECO:0000256" key="7">
    <source>
        <dbReference type="ARBA" id="ARBA00023012"/>
    </source>
</evidence>
<organism evidence="11 12">
    <name type="scientific">Mycobacterium angelicum</name>
    <dbReference type="NCBI Taxonomy" id="470074"/>
    <lineage>
        <taxon>Bacteria</taxon>
        <taxon>Bacillati</taxon>
        <taxon>Actinomycetota</taxon>
        <taxon>Actinomycetes</taxon>
        <taxon>Mycobacteriales</taxon>
        <taxon>Mycobacteriaceae</taxon>
        <taxon>Mycobacterium</taxon>
    </lineage>
</organism>
<dbReference type="GO" id="GO:0016301">
    <property type="term" value="F:kinase activity"/>
    <property type="evidence" value="ECO:0007669"/>
    <property type="project" value="UniProtKB-KW"/>
</dbReference>
<dbReference type="OrthoDB" id="5243952at2"/>
<feature type="transmembrane region" description="Helical" evidence="9">
    <location>
        <begin position="20"/>
        <end position="38"/>
    </location>
</feature>
<feature type="domain" description="Histidine kinase/HSP90-like ATPase" evidence="10">
    <location>
        <begin position="299"/>
        <end position="395"/>
    </location>
</feature>
<keyword evidence="12" id="KW-1185">Reference proteome</keyword>
<dbReference type="SUPFAM" id="SSF55874">
    <property type="entry name" value="ATPase domain of HSP90 chaperone/DNA topoisomerase II/histidine kinase"/>
    <property type="match status" value="1"/>
</dbReference>
<evidence type="ECO:0000256" key="3">
    <source>
        <dbReference type="ARBA" id="ARBA00022679"/>
    </source>
</evidence>
<dbReference type="Proteomes" id="UP000192284">
    <property type="component" value="Unassembled WGS sequence"/>
</dbReference>
<feature type="transmembrane region" description="Helical" evidence="9">
    <location>
        <begin position="152"/>
        <end position="174"/>
    </location>
</feature>
<keyword evidence="5" id="KW-0418">Kinase</keyword>
<dbReference type="InterPro" id="IPR036890">
    <property type="entry name" value="HATPase_C_sf"/>
</dbReference>
<dbReference type="InterPro" id="IPR003594">
    <property type="entry name" value="HATPase_dom"/>
</dbReference>
<feature type="transmembrane region" description="Helical" evidence="9">
    <location>
        <begin position="119"/>
        <end position="140"/>
    </location>
</feature>
<evidence type="ECO:0000259" key="10">
    <source>
        <dbReference type="SMART" id="SM00387"/>
    </source>
</evidence>
<keyword evidence="8 9" id="KW-0472">Membrane</keyword>
<dbReference type="SMART" id="SM00387">
    <property type="entry name" value="HATPase_c"/>
    <property type="match status" value="1"/>
</dbReference>
<gene>
    <name evidence="11" type="ORF">BST12_08725</name>
</gene>
<evidence type="ECO:0000256" key="6">
    <source>
        <dbReference type="ARBA" id="ARBA00022989"/>
    </source>
</evidence>
<evidence type="ECO:0000256" key="9">
    <source>
        <dbReference type="SAM" id="Phobius"/>
    </source>
</evidence>
<evidence type="ECO:0000256" key="2">
    <source>
        <dbReference type="ARBA" id="ARBA00022475"/>
    </source>
</evidence>
<evidence type="ECO:0000313" key="11">
    <source>
        <dbReference type="EMBL" id="ORA22654.1"/>
    </source>
</evidence>
<comment type="subcellular location">
    <subcellularLocation>
        <location evidence="1">Cell membrane</location>
        <topology evidence="1">Multi-pass membrane protein</topology>
    </subcellularLocation>
</comment>
<dbReference type="RefSeq" id="WP_083112708.1">
    <property type="nucleotide sequence ID" value="NZ_JACKTS010000014.1"/>
</dbReference>
<dbReference type="PANTHER" id="PTHR24421:SF37">
    <property type="entry name" value="SENSOR HISTIDINE KINASE NARS"/>
    <property type="match status" value="1"/>
</dbReference>
<dbReference type="GO" id="GO:0005886">
    <property type="term" value="C:plasma membrane"/>
    <property type="evidence" value="ECO:0007669"/>
    <property type="project" value="UniProtKB-SubCell"/>
</dbReference>
<keyword evidence="4 9" id="KW-0812">Transmembrane</keyword>
<proteinExistence type="predicted"/>
<accession>A0A1W9ZY28</accession>
<dbReference type="EMBL" id="MVHE01000009">
    <property type="protein sequence ID" value="ORA22654.1"/>
    <property type="molecule type" value="Genomic_DNA"/>
</dbReference>
<evidence type="ECO:0000256" key="5">
    <source>
        <dbReference type="ARBA" id="ARBA00022777"/>
    </source>
</evidence>
<dbReference type="InterPro" id="IPR050482">
    <property type="entry name" value="Sensor_HK_TwoCompSys"/>
</dbReference>